<dbReference type="InterPro" id="IPR036259">
    <property type="entry name" value="MFS_trans_sf"/>
</dbReference>
<protein>
    <submittedName>
        <fullName evidence="6">MFS-type transporter</fullName>
    </submittedName>
</protein>
<keyword evidence="3 5" id="KW-1133">Transmembrane helix</keyword>
<organism evidence="6 7">
    <name type="scientific">Tolypocladium paradoxum</name>
    <dbReference type="NCBI Taxonomy" id="94208"/>
    <lineage>
        <taxon>Eukaryota</taxon>
        <taxon>Fungi</taxon>
        <taxon>Dikarya</taxon>
        <taxon>Ascomycota</taxon>
        <taxon>Pezizomycotina</taxon>
        <taxon>Sordariomycetes</taxon>
        <taxon>Hypocreomycetidae</taxon>
        <taxon>Hypocreales</taxon>
        <taxon>Ophiocordycipitaceae</taxon>
        <taxon>Tolypocladium</taxon>
    </lineage>
</organism>
<dbReference type="GO" id="GO:0022857">
    <property type="term" value="F:transmembrane transporter activity"/>
    <property type="evidence" value="ECO:0007669"/>
    <property type="project" value="InterPro"/>
</dbReference>
<comment type="caution">
    <text evidence="6">The sequence shown here is derived from an EMBL/GenBank/DDBJ whole genome shotgun (WGS) entry which is preliminary data.</text>
</comment>
<evidence type="ECO:0000256" key="3">
    <source>
        <dbReference type="ARBA" id="ARBA00022989"/>
    </source>
</evidence>
<gene>
    <name evidence="6" type="ORF">TPAR_08805</name>
</gene>
<feature type="transmembrane region" description="Helical" evidence="5">
    <location>
        <begin position="154"/>
        <end position="174"/>
    </location>
</feature>
<feature type="transmembrane region" description="Helical" evidence="5">
    <location>
        <begin position="89"/>
        <end position="108"/>
    </location>
</feature>
<sequence length="390" mass="41621">MVPLMVPPPKYATYVAIITSVFAVSSVLGPLLGGAITDHTTWRWVFFLNGPGGALAASLLAFSIPFGFPYGESTRFFRSMVSERAWQRIDFLGAFMSLAASILLVSHYNRVVWHIPGVAVPSLPFSSYPVFYGLASSHGKDSCQNGMSSASPSFHGGLAVTDLLTGFPFMAAIINIPQRLQTVNSTTAIGAGIRLLPLLLLSPVASSLSGLLISKLKVPPLYLLILGGSLQTIGVGLFSSLDSSNLQVPSAQYGYQVYYGLGVRLQPQHDTNDGADGPVTLGSVTQIRVLGGTIGLAVCSALLVNYITAETSKFLTPDQVAAILLSSKNIALLPPEVQTQTRTVYATGYSQQMSVMLYFSIVSLFSLFLLAEKRPRMLVDTATAQISTSR</sequence>
<evidence type="ECO:0000256" key="2">
    <source>
        <dbReference type="ARBA" id="ARBA00022692"/>
    </source>
</evidence>
<dbReference type="Proteomes" id="UP000237481">
    <property type="component" value="Unassembled WGS sequence"/>
</dbReference>
<accession>A0A2S4KLD5</accession>
<dbReference type="Gene3D" id="1.20.1250.20">
    <property type="entry name" value="MFS general substrate transporter like domains"/>
    <property type="match status" value="1"/>
</dbReference>
<name>A0A2S4KLD5_9HYPO</name>
<keyword evidence="7" id="KW-1185">Reference proteome</keyword>
<feature type="transmembrane region" description="Helical" evidence="5">
    <location>
        <begin position="12"/>
        <end position="32"/>
    </location>
</feature>
<dbReference type="AlphaFoldDB" id="A0A2S4KLD5"/>
<keyword evidence="4 5" id="KW-0472">Membrane</keyword>
<feature type="transmembrane region" description="Helical" evidence="5">
    <location>
        <begin position="355"/>
        <end position="371"/>
    </location>
</feature>
<comment type="subcellular location">
    <subcellularLocation>
        <location evidence="1">Membrane</location>
        <topology evidence="1">Multi-pass membrane protein</topology>
    </subcellularLocation>
</comment>
<evidence type="ECO:0000256" key="1">
    <source>
        <dbReference type="ARBA" id="ARBA00004141"/>
    </source>
</evidence>
<dbReference type="EMBL" id="PKSG01001110">
    <property type="protein sequence ID" value="POR31011.1"/>
    <property type="molecule type" value="Genomic_DNA"/>
</dbReference>
<dbReference type="PANTHER" id="PTHR23501">
    <property type="entry name" value="MAJOR FACILITATOR SUPERFAMILY"/>
    <property type="match status" value="1"/>
</dbReference>
<feature type="transmembrane region" description="Helical" evidence="5">
    <location>
        <begin position="289"/>
        <end position="308"/>
    </location>
</feature>
<feature type="transmembrane region" description="Helical" evidence="5">
    <location>
        <begin position="44"/>
        <end position="68"/>
    </location>
</feature>
<keyword evidence="2 5" id="KW-0812">Transmembrane</keyword>
<dbReference type="OrthoDB" id="4919761at2759"/>
<proteinExistence type="predicted"/>
<feature type="transmembrane region" description="Helical" evidence="5">
    <location>
        <begin position="220"/>
        <end position="241"/>
    </location>
</feature>
<evidence type="ECO:0000256" key="5">
    <source>
        <dbReference type="SAM" id="Phobius"/>
    </source>
</evidence>
<evidence type="ECO:0000313" key="7">
    <source>
        <dbReference type="Proteomes" id="UP000237481"/>
    </source>
</evidence>
<evidence type="ECO:0000256" key="4">
    <source>
        <dbReference type="ARBA" id="ARBA00023136"/>
    </source>
</evidence>
<evidence type="ECO:0000313" key="6">
    <source>
        <dbReference type="EMBL" id="POR31011.1"/>
    </source>
</evidence>
<dbReference type="Pfam" id="PF07690">
    <property type="entry name" value="MFS_1"/>
    <property type="match status" value="1"/>
</dbReference>
<reference evidence="6 7" key="1">
    <citation type="submission" date="2018-01" db="EMBL/GenBank/DDBJ databases">
        <title>Harnessing the power of phylogenomics to disentangle the directionality and signatures of interkingdom host jumping in the parasitic fungal genus Tolypocladium.</title>
        <authorList>
            <person name="Quandt C.A."/>
            <person name="Patterson W."/>
            <person name="Spatafora J.W."/>
        </authorList>
    </citation>
    <scope>NUCLEOTIDE SEQUENCE [LARGE SCALE GENOMIC DNA]</scope>
    <source>
        <strain evidence="6 7">NRBC 100945</strain>
    </source>
</reference>
<dbReference type="InterPro" id="IPR011701">
    <property type="entry name" value="MFS"/>
</dbReference>
<dbReference type="PANTHER" id="PTHR23501:SF43">
    <property type="entry name" value="MULTIDRUG TRANSPORTER, PUTATIVE (AFU_ORTHOLOGUE AFUA_6G03040)-RELATED"/>
    <property type="match status" value="1"/>
</dbReference>
<dbReference type="SUPFAM" id="SSF103473">
    <property type="entry name" value="MFS general substrate transporter"/>
    <property type="match status" value="1"/>
</dbReference>
<dbReference type="GO" id="GO:0005886">
    <property type="term" value="C:plasma membrane"/>
    <property type="evidence" value="ECO:0007669"/>
    <property type="project" value="TreeGrafter"/>
</dbReference>